<feature type="signal peptide" evidence="1">
    <location>
        <begin position="1"/>
        <end position="21"/>
    </location>
</feature>
<evidence type="ECO:0000313" key="4">
    <source>
        <dbReference type="Proteomes" id="UP001437460"/>
    </source>
</evidence>
<dbReference type="RefSeq" id="WP_349229267.1">
    <property type="nucleotide sequence ID" value="NZ_JBBMFJ010000013.1"/>
</dbReference>
<keyword evidence="4" id="KW-1185">Reference proteome</keyword>
<dbReference type="Proteomes" id="UP001437460">
    <property type="component" value="Unassembled WGS sequence"/>
</dbReference>
<dbReference type="InterPro" id="IPR006976">
    <property type="entry name" value="VanZ-like"/>
</dbReference>
<name>A0ABV1HL59_9FIRM</name>
<keyword evidence="1" id="KW-0732">Signal</keyword>
<gene>
    <name evidence="3" type="ORF">WMO41_07755</name>
</gene>
<sequence length="158" mass="17316">MAMVPAIAIAIAIFYFSSQPAVQSTATSDGVTRLLLAIADRLHLLELQSVDVPAVCAFLSMPVRKCAHITEYTVFCLSLIFGLRAWGLRGKQLLRAALALTFFYACTDEFHQLFVTGRAGRFSDVLIDSSGAALIRVLAPMFWRHGNESGQPNRPVQT</sequence>
<evidence type="ECO:0000256" key="1">
    <source>
        <dbReference type="SAM" id="SignalP"/>
    </source>
</evidence>
<proteinExistence type="predicted"/>
<protein>
    <submittedName>
        <fullName evidence="3">VanZ family protein</fullName>
    </submittedName>
</protein>
<evidence type="ECO:0000259" key="2">
    <source>
        <dbReference type="Pfam" id="PF04892"/>
    </source>
</evidence>
<evidence type="ECO:0000313" key="3">
    <source>
        <dbReference type="EMBL" id="MEQ2563058.1"/>
    </source>
</evidence>
<feature type="chain" id="PRO_5046082349" evidence="1">
    <location>
        <begin position="22"/>
        <end position="158"/>
    </location>
</feature>
<dbReference type="PIRSF" id="PIRSF019083">
    <property type="entry name" value="UCP019083_VanZ"/>
    <property type="match status" value="1"/>
</dbReference>
<comment type="caution">
    <text evidence="3">The sequence shown here is derived from an EMBL/GenBank/DDBJ whole genome shotgun (WGS) entry which is preliminary data.</text>
</comment>
<feature type="domain" description="VanZ-like" evidence="2">
    <location>
        <begin position="5"/>
        <end position="141"/>
    </location>
</feature>
<organism evidence="3 4">
    <name type="scientific">Ventrimonas faecis</name>
    <dbReference type="NCBI Taxonomy" id="3133170"/>
    <lineage>
        <taxon>Bacteria</taxon>
        <taxon>Bacillati</taxon>
        <taxon>Bacillota</taxon>
        <taxon>Clostridia</taxon>
        <taxon>Lachnospirales</taxon>
        <taxon>Lachnospiraceae</taxon>
        <taxon>Ventrimonas</taxon>
    </lineage>
</organism>
<dbReference type="NCBIfam" id="NF037970">
    <property type="entry name" value="vanZ_1"/>
    <property type="match status" value="1"/>
</dbReference>
<accession>A0ABV1HL59</accession>
<dbReference type="Pfam" id="PF04892">
    <property type="entry name" value="VanZ"/>
    <property type="match status" value="1"/>
</dbReference>
<reference evidence="3 4" key="1">
    <citation type="submission" date="2024-03" db="EMBL/GenBank/DDBJ databases">
        <title>Human intestinal bacterial collection.</title>
        <authorList>
            <person name="Pauvert C."/>
            <person name="Hitch T.C.A."/>
            <person name="Clavel T."/>
        </authorList>
    </citation>
    <scope>NUCLEOTIDE SEQUENCE [LARGE SCALE GENOMIC DNA]</scope>
    <source>
        <strain evidence="3 4">CLA-AP-H27</strain>
    </source>
</reference>
<dbReference type="EMBL" id="JBBMFJ010000013">
    <property type="protein sequence ID" value="MEQ2563058.1"/>
    <property type="molecule type" value="Genomic_DNA"/>
</dbReference>
<dbReference type="InterPro" id="IPR016747">
    <property type="entry name" value="Phosphotransbutyrylase"/>
</dbReference>